<dbReference type="SMART" id="SM00342">
    <property type="entry name" value="HTH_ARAC"/>
    <property type="match status" value="1"/>
</dbReference>
<dbReference type="PROSITE" id="PS00041">
    <property type="entry name" value="HTH_ARAC_FAMILY_1"/>
    <property type="match status" value="1"/>
</dbReference>
<protein>
    <submittedName>
        <fullName evidence="4">Transcriptional regulator, AraC family</fullName>
    </submittedName>
</protein>
<proteinExistence type="predicted"/>
<gene>
    <name evidence="4" type="ORF">NVI5450_3541</name>
</gene>
<dbReference type="STRING" id="80854.MVIS_2609"/>
<organism evidence="4 5">
    <name type="scientific">Moritella viscosa</name>
    <dbReference type="NCBI Taxonomy" id="80854"/>
    <lineage>
        <taxon>Bacteria</taxon>
        <taxon>Pseudomonadati</taxon>
        <taxon>Pseudomonadota</taxon>
        <taxon>Gammaproteobacteria</taxon>
        <taxon>Alteromonadales</taxon>
        <taxon>Moritellaceae</taxon>
        <taxon>Moritella</taxon>
    </lineage>
</organism>
<dbReference type="AlphaFoldDB" id="A0A090IEQ6"/>
<dbReference type="EMBL" id="FPLD01000100">
    <property type="protein sequence ID" value="SGZ10133.1"/>
    <property type="molecule type" value="Genomic_DNA"/>
</dbReference>
<reference evidence="4 5" key="1">
    <citation type="submission" date="2016-11" db="EMBL/GenBank/DDBJ databases">
        <authorList>
            <person name="Jaros S."/>
            <person name="Januszkiewicz K."/>
            <person name="Wedrychowicz H."/>
        </authorList>
    </citation>
    <scope>NUCLEOTIDE SEQUENCE [LARGE SCALE GENOMIC DNA]</scope>
    <source>
        <strain evidence="4">NVI 5450</strain>
    </source>
</reference>
<dbReference type="InterPro" id="IPR018062">
    <property type="entry name" value="HTH_AraC-typ_CS"/>
</dbReference>
<dbReference type="GO" id="GO:0003700">
    <property type="term" value="F:DNA-binding transcription factor activity"/>
    <property type="evidence" value="ECO:0007669"/>
    <property type="project" value="InterPro"/>
</dbReference>
<evidence type="ECO:0000256" key="1">
    <source>
        <dbReference type="ARBA" id="ARBA00023015"/>
    </source>
</evidence>
<dbReference type="SUPFAM" id="SSF46689">
    <property type="entry name" value="Homeodomain-like"/>
    <property type="match status" value="1"/>
</dbReference>
<dbReference type="PANTHER" id="PTHR43280">
    <property type="entry name" value="ARAC-FAMILY TRANSCRIPTIONAL REGULATOR"/>
    <property type="match status" value="1"/>
</dbReference>
<evidence type="ECO:0000256" key="2">
    <source>
        <dbReference type="ARBA" id="ARBA00023125"/>
    </source>
</evidence>
<dbReference type="PRINTS" id="PR00032">
    <property type="entry name" value="HTHARAC"/>
</dbReference>
<name>A0A090IEQ6_9GAMM</name>
<dbReference type="Pfam" id="PF12833">
    <property type="entry name" value="HTH_18"/>
    <property type="match status" value="1"/>
</dbReference>
<keyword evidence="3" id="KW-0804">Transcription</keyword>
<evidence type="ECO:0000313" key="5">
    <source>
        <dbReference type="Proteomes" id="UP000183794"/>
    </source>
</evidence>
<dbReference type="PANTHER" id="PTHR43280:SF29">
    <property type="entry name" value="ARAC-FAMILY TRANSCRIPTIONAL REGULATOR"/>
    <property type="match status" value="1"/>
</dbReference>
<keyword evidence="2" id="KW-0238">DNA-binding</keyword>
<sequence>MCVSFYIDSGLFDSSMLLVTIWKSLNSYLLLGPVLMAFIIKMINSDRHFNKMDAIHLLPFLVYFWGHTAISPYELSSFFSMQAGNLQQVSMLPFDDRFSFIPLATAVHFCVYLVFSSWYVFKFWLQQRDKNSLNQLCWLFTVLIISYLMIFSVFIVSITAVLMKLEKSHDLLALSDLSTVAGIFYITYLLIRIGTPIGRLNISINIKSNPTSKSKEPNTMAQQNLLKRLDQELNTNKHYLRPDFNQQQLAEKMKISRHQLSELLTFHSSGSFYQLINQLRVEAVIKEMKERPICEKLINIAYDCGFNSKSSFNQVFKKYTKETPSQYRKLIKKENIESF</sequence>
<dbReference type="InterPro" id="IPR018060">
    <property type="entry name" value="HTH_AraC"/>
</dbReference>
<dbReference type="PATRIC" id="fig|80854.5.peg.2776"/>
<dbReference type="KEGG" id="mvs:MVIS_2609"/>
<dbReference type="InterPro" id="IPR020449">
    <property type="entry name" value="Tscrpt_reg_AraC-type_HTH"/>
</dbReference>
<dbReference type="Proteomes" id="UP000183794">
    <property type="component" value="Unassembled WGS sequence"/>
</dbReference>
<dbReference type="InterPro" id="IPR009057">
    <property type="entry name" value="Homeodomain-like_sf"/>
</dbReference>
<evidence type="ECO:0000256" key="3">
    <source>
        <dbReference type="ARBA" id="ARBA00023163"/>
    </source>
</evidence>
<dbReference type="PROSITE" id="PS01124">
    <property type="entry name" value="HTH_ARAC_FAMILY_2"/>
    <property type="match status" value="1"/>
</dbReference>
<keyword evidence="1" id="KW-0805">Transcription regulation</keyword>
<dbReference type="Gene3D" id="1.10.10.60">
    <property type="entry name" value="Homeodomain-like"/>
    <property type="match status" value="1"/>
</dbReference>
<accession>A0A090IEQ6</accession>
<dbReference type="GO" id="GO:0043565">
    <property type="term" value="F:sequence-specific DNA binding"/>
    <property type="evidence" value="ECO:0007669"/>
    <property type="project" value="InterPro"/>
</dbReference>
<dbReference type="HOGENOM" id="CLU_818392_0_0_6"/>
<evidence type="ECO:0000313" key="4">
    <source>
        <dbReference type="EMBL" id="SGZ10133.1"/>
    </source>
</evidence>